<sequence>MNPILFSLVLLGVFSLLNMYISKRLISRLSISTQSKHYFRIFLYLNLLGIFLYTLGRYSIEFPNWLYFLFSLPVGFLFLLFCVALLYDLFYLILSITPVQEERRKFFKKSLDIGTVATAVALTTRSIYEARTVVLEDKEIKINKLSQSYKILQLSDIHIGGLIDTSFIRDIVNRVNKCKPDLVVITGDLIDIDIDRAEDTLEELRDLKSKYGTYFIVGNHEYFHGIEVIIKKVKDLGIRVLENENLYIGELNKGFNLAGVYDLFGYRAQKFIPDINKALQNRDTDSPTILLAHQPKFLEEINDLQKIDLVLSGHTHGGQLLPFRALVRLQQPYISGLHQHTPFTQIYVNKGTGFWGPPMRLGASAEITQITLLPTS</sequence>
<feature type="domain" description="Calcineurin-like phosphoesterase" evidence="5">
    <location>
        <begin position="150"/>
        <end position="317"/>
    </location>
</feature>
<dbReference type="InterPro" id="IPR004843">
    <property type="entry name" value="Calcineurin-like_PHP"/>
</dbReference>
<organism evidence="6">
    <name type="scientific">hydrothermal vent metagenome</name>
    <dbReference type="NCBI Taxonomy" id="652676"/>
    <lineage>
        <taxon>unclassified sequences</taxon>
        <taxon>metagenomes</taxon>
        <taxon>ecological metagenomes</taxon>
    </lineage>
</organism>
<dbReference type="GO" id="GO:0009245">
    <property type="term" value="P:lipid A biosynthetic process"/>
    <property type="evidence" value="ECO:0007669"/>
    <property type="project" value="TreeGrafter"/>
</dbReference>
<dbReference type="PANTHER" id="PTHR31302:SF31">
    <property type="entry name" value="PHOSPHODIESTERASE YAEI"/>
    <property type="match status" value="1"/>
</dbReference>
<dbReference type="EMBL" id="FPHF01000011">
    <property type="protein sequence ID" value="SFV50533.1"/>
    <property type="molecule type" value="Genomic_DNA"/>
</dbReference>
<dbReference type="Gene3D" id="3.60.21.10">
    <property type="match status" value="1"/>
</dbReference>
<keyword evidence="4" id="KW-1133">Transmembrane helix</keyword>
<accession>A0A1W1BAM0</accession>
<keyword evidence="3" id="KW-0378">Hydrolase</keyword>
<keyword evidence="4" id="KW-0812">Transmembrane</keyword>
<dbReference type="InterPro" id="IPR051158">
    <property type="entry name" value="Metallophosphoesterase_sf"/>
</dbReference>
<dbReference type="AlphaFoldDB" id="A0A1W1BAM0"/>
<dbReference type="GO" id="GO:0046872">
    <property type="term" value="F:metal ion binding"/>
    <property type="evidence" value="ECO:0007669"/>
    <property type="project" value="UniProtKB-KW"/>
</dbReference>
<dbReference type="InterPro" id="IPR029052">
    <property type="entry name" value="Metallo-depent_PP-like"/>
</dbReference>
<evidence type="ECO:0000259" key="5">
    <source>
        <dbReference type="Pfam" id="PF00149"/>
    </source>
</evidence>
<keyword evidence="4" id="KW-0472">Membrane</keyword>
<evidence type="ECO:0000313" key="6">
    <source>
        <dbReference type="EMBL" id="SFV50533.1"/>
    </source>
</evidence>
<reference evidence="6" key="1">
    <citation type="submission" date="2016-10" db="EMBL/GenBank/DDBJ databases">
        <authorList>
            <person name="de Groot N.N."/>
        </authorList>
    </citation>
    <scope>NUCLEOTIDE SEQUENCE</scope>
</reference>
<name>A0A1W1BAM0_9ZZZZ</name>
<dbReference type="GO" id="GO:0008758">
    <property type="term" value="F:UDP-2,3-diacylglucosamine hydrolase activity"/>
    <property type="evidence" value="ECO:0007669"/>
    <property type="project" value="TreeGrafter"/>
</dbReference>
<dbReference type="SUPFAM" id="SSF56300">
    <property type="entry name" value="Metallo-dependent phosphatases"/>
    <property type="match status" value="1"/>
</dbReference>
<evidence type="ECO:0000256" key="2">
    <source>
        <dbReference type="ARBA" id="ARBA00022723"/>
    </source>
</evidence>
<dbReference type="GO" id="GO:0016020">
    <property type="term" value="C:membrane"/>
    <property type="evidence" value="ECO:0007669"/>
    <property type="project" value="GOC"/>
</dbReference>
<evidence type="ECO:0000256" key="1">
    <source>
        <dbReference type="ARBA" id="ARBA00001968"/>
    </source>
</evidence>
<evidence type="ECO:0000256" key="4">
    <source>
        <dbReference type="SAM" id="Phobius"/>
    </source>
</evidence>
<feature type="transmembrane region" description="Helical" evidence="4">
    <location>
        <begin position="38"/>
        <end position="60"/>
    </location>
</feature>
<keyword evidence="2" id="KW-0479">Metal-binding</keyword>
<proteinExistence type="predicted"/>
<protein>
    <submittedName>
        <fullName evidence="6">FIG006285: ICC-like protein phosphoesterase</fullName>
    </submittedName>
</protein>
<feature type="transmembrane region" description="Helical" evidence="4">
    <location>
        <begin position="66"/>
        <end position="94"/>
    </location>
</feature>
<dbReference type="PANTHER" id="PTHR31302">
    <property type="entry name" value="TRANSMEMBRANE PROTEIN WITH METALLOPHOSPHOESTERASE DOMAIN-RELATED"/>
    <property type="match status" value="1"/>
</dbReference>
<feature type="transmembrane region" description="Helical" evidence="4">
    <location>
        <begin position="6"/>
        <end position="26"/>
    </location>
</feature>
<dbReference type="CDD" id="cd07385">
    <property type="entry name" value="MPP_YkuE_C"/>
    <property type="match status" value="1"/>
</dbReference>
<dbReference type="FunFam" id="3.60.21.10:FF:000028">
    <property type="entry name" value="Putative metallophosphoesterase"/>
    <property type="match status" value="1"/>
</dbReference>
<dbReference type="Pfam" id="PF00149">
    <property type="entry name" value="Metallophos"/>
    <property type="match status" value="1"/>
</dbReference>
<evidence type="ECO:0000256" key="3">
    <source>
        <dbReference type="ARBA" id="ARBA00022801"/>
    </source>
</evidence>
<gene>
    <name evidence="6" type="ORF">MNB_SM-4-411</name>
</gene>
<comment type="cofactor">
    <cofactor evidence="1">
        <name>a divalent metal cation</name>
        <dbReference type="ChEBI" id="CHEBI:60240"/>
    </cofactor>
</comment>